<dbReference type="KEGG" id="ovi:T265_12889"/>
<gene>
    <name evidence="11" type="ORF">T265_12889</name>
</gene>
<dbReference type="PANTHER" id="PTHR10749">
    <property type="entry name" value="PHOSPHORYLASE B KINASE REGULATORY SUBUNIT"/>
    <property type="match status" value="1"/>
</dbReference>
<organism evidence="11 12">
    <name type="scientific">Opisthorchis viverrini</name>
    <name type="common">Southeast Asian liver fluke</name>
    <dbReference type="NCBI Taxonomy" id="6198"/>
    <lineage>
        <taxon>Eukaryota</taxon>
        <taxon>Metazoa</taxon>
        <taxon>Spiralia</taxon>
        <taxon>Lophotrochozoa</taxon>
        <taxon>Platyhelminthes</taxon>
        <taxon>Trematoda</taxon>
        <taxon>Digenea</taxon>
        <taxon>Opisthorchiida</taxon>
        <taxon>Opisthorchiata</taxon>
        <taxon>Opisthorchiidae</taxon>
        <taxon>Opisthorchis</taxon>
    </lineage>
</organism>
<comment type="similarity">
    <text evidence="2 6">Belongs to the phosphorylase b kinase regulatory chain family.</text>
</comment>
<dbReference type="Pfam" id="PF00723">
    <property type="entry name" value="Glyco_hydro_15"/>
    <property type="match status" value="1"/>
</dbReference>
<keyword evidence="6" id="KW-0449">Lipoprotein</keyword>
<dbReference type="GO" id="GO:0005886">
    <property type="term" value="C:plasma membrane"/>
    <property type="evidence" value="ECO:0007669"/>
    <property type="project" value="UniProtKB-SubCell"/>
</dbReference>
<evidence type="ECO:0000256" key="4">
    <source>
        <dbReference type="ARBA" id="ARBA00022860"/>
    </source>
</evidence>
<feature type="compositionally biased region" description="Polar residues" evidence="7">
    <location>
        <begin position="1331"/>
        <end position="1342"/>
    </location>
</feature>
<dbReference type="InterPro" id="IPR008928">
    <property type="entry name" value="6-hairpin_glycosidase_sf"/>
</dbReference>
<dbReference type="GO" id="GO:0005964">
    <property type="term" value="C:phosphorylase kinase complex"/>
    <property type="evidence" value="ECO:0007669"/>
    <property type="project" value="TreeGrafter"/>
</dbReference>
<dbReference type="PANTHER" id="PTHR10749:SF8">
    <property type="entry name" value="PHOSPHORYLASE B KINASE REGULATORY SUBUNIT BETA"/>
    <property type="match status" value="1"/>
</dbReference>
<sequence>DHDVTKPYTQLRTAIIKRCSLSEHERLEQLLSGESLDDSTPSQLLRRLYNIMGDRKTDEALFKQLFLKRLPAHVQSILASSSDLPLAGLASTADKAPEIDNVVYVKLIRCSARDSRLWFAQLEAIFESRRITSQSSRYNHVVGCLPDFVTREVTELTYIRPSTDPYDALKIAIISRIASNHEQNLPKLLSGVDVGGKTPSQHLRHMTHLQGKHPVNDAVLKELWQQNLPVEVRKVLSVTERDSSLAKLAEVTDRAHETCRQFVSNVQQPSTSQSNLELEFNAMKSQFSELSLQLNEVTKLIAMLLSTATNLAGATAIVVSVSCSVHQTLYIRQSSSEIGKLHGRPVMATTATGSSTCRLLFVYDRSISLSFLIDTSAEVRVIPPTLERLRRQLKAAIMAKPSSQLWTESVSVTLLGIRNTVKEDIGCTPTQLVYGQTPRLPGDMVCVSKPNEDLSPSTYISRLQDHMRTHLSEPADKVLVRYITVKDQILKFQHPISGLFPLNPKDPQCKFSHVRDSVYCATVLWALHRAFARVDDDAGRHYELGQCAVKCMRGILIGWMQQSSRLEQFKKTQSSETCLSSRLDYETGEPIVDPEYKNLQMDCVGLYVIQLAQMIASGLQVVYTRDEVAFMQNLVFYLERAYRIPDYGMWERGTKQNRNMVELNASSIGMAKAALESVSGLNVYGAEVHHFWFPFQGSDVSLLPALCWPAYGASKTEPSGPALERCLLRLKGQYGFRRFNRDGYATVLDQNTHYQPGELMKFTGIESEWPMFFAYMAIEHCMNGELEKAMEYDRLIQPLLVHPVPERFPWLPKFFYVPLDDLERERKARGSVVRKSSFRFPGESFFLWGQSVYIISQLLIHGCLTPSDLDPLGRCPAWSSKLGALPHSSSILVDKPLNLTIQVVLISESARLQQILATYGIITQTPMQVEPIQIWPPDQLVRVGKFMGCSQSLGLTGRPPRPVGQLGTSRFYRISGLTVLCYPLLFEAQDFYLLHDMKVVIDEVKTDFRFLSDWWRLRGRPTFCFLIKEDMVKVAGFNQLLRFLISMKNGNVHGIRIVLGRAQKFVSSGCVEHLDFLPLWTASGDYFQRLREVDSGRSFRSLDDLPKEVSATCSSQLKGRNSGSAYVMSDAEVVRVMHAMDHTRFHDHSEEALVERVCHPGDEPYALAERVAALQELLERHDLDYIIVTPEKRFSIRDCLSDLSRLAGIQQAWCVVRLCASLLAQFVNSLAPSLSIILVCGKQITVGVAQGPEVVVNKPLNPNELYKLLRETVYPVDRVQFSLQQELILWVSSLLTSDMDLFNGIKFIRLGWLLEAMKLQLERETLDRFQDTSGDTTPTASISDPDRSLNLNQRSLGACHLYSLPPCMVKDLLFRTLRAGQSCPQSPSLTDSSITTDSAMEPSVLSLALDSRAKLRRHRLRRRPEFSSPGPRDSTPTEGHQGAPRVSNALFQRQLDGCLGRVPPTFYEAVYNILERSPHGVLICNQLLSQKPTLTDMTAYDLNFIDEVEWLLRPIGDPAYRSLFVETVMVIAVILKRNSELSFKDTVDIKVFIQDAMIAFSADHHGPEFPSLNPTFLVIFIENRKYWKGDASRIEEFEIAEISSSGEVAHLAMFVRPPPPPLDFPCLGLGNLTVSQPSCFLRVAWQLGTERALQLNDYIYIMFTVTSSSKYDPRGFTQWYGWRTFTNTELLPAWDHLNAFDPPAQKQNDMIAKDPHWLLGFILMDGLVKSLTAILYRFW</sequence>
<feature type="domain" description="GH15-like" evidence="8">
    <location>
        <begin position="485"/>
        <end position="1311"/>
    </location>
</feature>
<keyword evidence="5 6" id="KW-0119">Carbohydrate metabolism</keyword>
<proteinExistence type="inferred from homology"/>
<evidence type="ECO:0000256" key="3">
    <source>
        <dbReference type="ARBA" id="ARBA00022600"/>
    </source>
</evidence>
<evidence type="ECO:0000313" key="12">
    <source>
        <dbReference type="Proteomes" id="UP000054324"/>
    </source>
</evidence>
<evidence type="ECO:0000259" key="9">
    <source>
        <dbReference type="Pfam" id="PF19292"/>
    </source>
</evidence>
<evidence type="ECO:0000259" key="8">
    <source>
        <dbReference type="Pfam" id="PF00723"/>
    </source>
</evidence>
<evidence type="ECO:0000256" key="6">
    <source>
        <dbReference type="RuleBase" id="RU364123"/>
    </source>
</evidence>
<feature type="region of interest" description="Disordered" evidence="7">
    <location>
        <begin position="1329"/>
        <end position="1348"/>
    </location>
</feature>
<evidence type="ECO:0000259" key="10">
    <source>
        <dbReference type="Pfam" id="PF23055"/>
    </source>
</evidence>
<dbReference type="GO" id="GO:0005516">
    <property type="term" value="F:calmodulin binding"/>
    <property type="evidence" value="ECO:0007669"/>
    <property type="project" value="UniProtKB-KW"/>
</dbReference>
<keyword evidence="3 6" id="KW-0321">Glycogen metabolism</keyword>
<comment type="function">
    <text evidence="6">Phosphorylase b kinase catalyzes the phosphorylation of serine in certain substrates, including troponin I.</text>
</comment>
<dbReference type="STRING" id="6198.A0A075A135"/>
<dbReference type="OrthoDB" id="5971574at2759"/>
<dbReference type="EMBL" id="KL596639">
    <property type="protein sequence ID" value="KER31967.1"/>
    <property type="molecule type" value="Genomic_DNA"/>
</dbReference>
<feature type="domain" description="DUF7041" evidence="10">
    <location>
        <begin position="112"/>
        <end position="189"/>
    </location>
</feature>
<keyword evidence="6" id="KW-0636">Prenylation</keyword>
<evidence type="ECO:0000256" key="1">
    <source>
        <dbReference type="ARBA" id="ARBA00005131"/>
    </source>
</evidence>
<feature type="non-terminal residue" evidence="11">
    <location>
        <position position="1739"/>
    </location>
</feature>
<dbReference type="Proteomes" id="UP000054324">
    <property type="component" value="Unassembled WGS sequence"/>
</dbReference>
<dbReference type="InterPro" id="IPR055469">
    <property type="entry name" value="DUF7041"/>
</dbReference>
<evidence type="ECO:0000256" key="7">
    <source>
        <dbReference type="SAM" id="MobiDB-lite"/>
    </source>
</evidence>
<dbReference type="UniPathway" id="UPA00163"/>
<dbReference type="CTD" id="20327057"/>
<keyword evidence="12" id="KW-1185">Reference proteome</keyword>
<comment type="pathway">
    <text evidence="1 6">Glycan biosynthesis; glycogen metabolism.</text>
</comment>
<protein>
    <recommendedName>
        <fullName evidence="6">Phosphorylase b kinase regulatory subunit</fullName>
    </recommendedName>
</protein>
<dbReference type="GO" id="GO:0005977">
    <property type="term" value="P:glycogen metabolic process"/>
    <property type="evidence" value="ECO:0007669"/>
    <property type="project" value="UniProtKB-UniPathway"/>
</dbReference>
<dbReference type="InterPro" id="IPR008734">
    <property type="entry name" value="PHK_A/B_su"/>
</dbReference>
<dbReference type="RefSeq" id="XP_009164328.1">
    <property type="nucleotide sequence ID" value="XM_009166064.1"/>
</dbReference>
<dbReference type="Pfam" id="PF23055">
    <property type="entry name" value="DUF7041"/>
    <property type="match status" value="1"/>
</dbReference>
<reference evidence="11 12" key="1">
    <citation type="submission" date="2013-11" db="EMBL/GenBank/DDBJ databases">
        <title>Opisthorchis viverrini - life in the bile duct.</title>
        <authorList>
            <person name="Young N.D."/>
            <person name="Nagarajan N."/>
            <person name="Lin S.J."/>
            <person name="Korhonen P.K."/>
            <person name="Jex A.R."/>
            <person name="Hall R.S."/>
            <person name="Safavi-Hemami H."/>
            <person name="Kaewkong W."/>
            <person name="Bertrand D."/>
            <person name="Gao S."/>
            <person name="Seet Q."/>
            <person name="Wongkham S."/>
            <person name="Teh B.T."/>
            <person name="Wongkham C."/>
            <person name="Intapan P.M."/>
            <person name="Maleewong W."/>
            <person name="Yang X."/>
            <person name="Hu M."/>
            <person name="Wang Z."/>
            <person name="Hofmann A."/>
            <person name="Sternberg P.W."/>
            <person name="Tan P."/>
            <person name="Wang J."/>
            <person name="Gasser R.B."/>
        </authorList>
    </citation>
    <scope>NUCLEOTIDE SEQUENCE [LARGE SCALE GENOMIC DNA]</scope>
</reference>
<keyword evidence="4 6" id="KW-0112">Calmodulin-binding</keyword>
<dbReference type="InterPro" id="IPR045583">
    <property type="entry name" value="KPBA/B_C"/>
</dbReference>
<evidence type="ECO:0000313" key="11">
    <source>
        <dbReference type="EMBL" id="KER31967.1"/>
    </source>
</evidence>
<keyword evidence="6" id="KW-0472">Membrane</keyword>
<keyword evidence="6" id="KW-1003">Cell membrane</keyword>
<feature type="domain" description="Phosphorylase b kinase regulatory subunit alpha/beta C-terminal" evidence="9">
    <location>
        <begin position="1450"/>
        <end position="1557"/>
    </location>
</feature>
<feature type="non-terminal residue" evidence="11">
    <location>
        <position position="1"/>
    </location>
</feature>
<dbReference type="Pfam" id="PF19292">
    <property type="entry name" value="KPBB_C"/>
    <property type="match status" value="1"/>
</dbReference>
<accession>A0A075A135</accession>
<dbReference type="SUPFAM" id="SSF48208">
    <property type="entry name" value="Six-hairpin glycosidases"/>
    <property type="match status" value="1"/>
</dbReference>
<evidence type="ECO:0000256" key="2">
    <source>
        <dbReference type="ARBA" id="ARBA00007128"/>
    </source>
</evidence>
<name>A0A075A135_OPIVI</name>
<evidence type="ECO:0000256" key="5">
    <source>
        <dbReference type="ARBA" id="ARBA00023277"/>
    </source>
</evidence>
<comment type="subcellular location">
    <subcellularLocation>
        <location evidence="6">Cell membrane</location>
        <topology evidence="6">Lipid-anchor</topology>
        <orientation evidence="6">Cytoplasmic side</orientation>
    </subcellularLocation>
</comment>
<dbReference type="GeneID" id="20327057"/>
<dbReference type="InterPro" id="IPR011613">
    <property type="entry name" value="GH15-like"/>
</dbReference>
<feature type="region of interest" description="Disordered" evidence="7">
    <location>
        <begin position="1418"/>
        <end position="1444"/>
    </location>
</feature>